<name>A0A1G9LD54_9BACT</name>
<dbReference type="Gene3D" id="3.90.1570.30">
    <property type="match status" value="1"/>
</dbReference>
<gene>
    <name evidence="2" type="ORF">SAMN04488090_1365</name>
</gene>
<dbReference type="Pfam" id="PF13588">
    <property type="entry name" value="HSDR_N_2"/>
    <property type="match status" value="1"/>
</dbReference>
<organism evidence="2 3">
    <name type="scientific">Siphonobacter aquaeclarae</name>
    <dbReference type="NCBI Taxonomy" id="563176"/>
    <lineage>
        <taxon>Bacteria</taxon>
        <taxon>Pseudomonadati</taxon>
        <taxon>Bacteroidota</taxon>
        <taxon>Cytophagia</taxon>
        <taxon>Cytophagales</taxon>
        <taxon>Cytophagaceae</taxon>
        <taxon>Siphonobacter</taxon>
    </lineage>
</organism>
<sequence length="144" mass="16686">MERVMLNFPPFSFQVKEGKIFCELRRKWLVLTPEEWVRQHFARLLTDTFGYPRALLRSEGGLSVNRMGRRSDLVMYDRDGAPFLLVECKAPEVQITNAVLEQAERYNHVIRAPYLVLTNGLNHFVFSVSPDGIRMQLEDLPAFG</sequence>
<proteinExistence type="predicted"/>
<evidence type="ECO:0000259" key="1">
    <source>
        <dbReference type="Pfam" id="PF13588"/>
    </source>
</evidence>
<feature type="domain" description="Type I restriction enzyme R protein N-terminal" evidence="1">
    <location>
        <begin position="33"/>
        <end position="141"/>
    </location>
</feature>
<evidence type="ECO:0000313" key="3">
    <source>
        <dbReference type="Proteomes" id="UP000198901"/>
    </source>
</evidence>
<evidence type="ECO:0000313" key="2">
    <source>
        <dbReference type="EMBL" id="SDL59776.1"/>
    </source>
</evidence>
<dbReference type="EMBL" id="FNGS01000002">
    <property type="protein sequence ID" value="SDL59776.1"/>
    <property type="molecule type" value="Genomic_DNA"/>
</dbReference>
<dbReference type="OrthoDB" id="9790377at2"/>
<dbReference type="InterPro" id="IPR029464">
    <property type="entry name" value="HSDR_N"/>
</dbReference>
<dbReference type="RefSeq" id="WP_093199421.1">
    <property type="nucleotide sequence ID" value="NZ_FNGS01000002.1"/>
</dbReference>
<dbReference type="Proteomes" id="UP000198901">
    <property type="component" value="Unassembled WGS sequence"/>
</dbReference>
<protein>
    <submittedName>
        <fullName evidence="2">Type I restriction enzyme R protein N terminus (HSDR_N)</fullName>
    </submittedName>
</protein>
<accession>A0A1G9LD54</accession>
<dbReference type="AlphaFoldDB" id="A0A1G9LD54"/>
<dbReference type="STRING" id="563176.SAMN04488090_1365"/>
<keyword evidence="3" id="KW-1185">Reference proteome</keyword>
<reference evidence="2 3" key="1">
    <citation type="submission" date="2016-10" db="EMBL/GenBank/DDBJ databases">
        <authorList>
            <person name="de Groot N.N."/>
        </authorList>
    </citation>
    <scope>NUCLEOTIDE SEQUENCE [LARGE SCALE GENOMIC DNA]</scope>
    <source>
        <strain evidence="2 3">DSM 21668</strain>
    </source>
</reference>